<name>A0A8B8EQU9_CRAVI</name>
<proteinExistence type="predicted"/>
<keyword evidence="2" id="KW-1133">Transmembrane helix</keyword>
<accession>A0A8B8EQU9</accession>
<feature type="region of interest" description="Disordered" evidence="1">
    <location>
        <begin position="267"/>
        <end position="288"/>
    </location>
</feature>
<gene>
    <name evidence="4" type="primary">LOC111135956</name>
</gene>
<dbReference type="RefSeq" id="XP_022342158.1">
    <property type="nucleotide sequence ID" value="XM_022486450.1"/>
</dbReference>
<organism evidence="3 4">
    <name type="scientific">Crassostrea virginica</name>
    <name type="common">Eastern oyster</name>
    <dbReference type="NCBI Taxonomy" id="6565"/>
    <lineage>
        <taxon>Eukaryota</taxon>
        <taxon>Metazoa</taxon>
        <taxon>Spiralia</taxon>
        <taxon>Lophotrochozoa</taxon>
        <taxon>Mollusca</taxon>
        <taxon>Bivalvia</taxon>
        <taxon>Autobranchia</taxon>
        <taxon>Pteriomorphia</taxon>
        <taxon>Ostreida</taxon>
        <taxon>Ostreoidea</taxon>
        <taxon>Ostreidae</taxon>
        <taxon>Crassostrea</taxon>
    </lineage>
</organism>
<feature type="transmembrane region" description="Helical" evidence="2">
    <location>
        <begin position="236"/>
        <end position="259"/>
    </location>
</feature>
<sequence length="419" mass="46837">MNNFQFISWFKIYVKIFDMSVSGLLIVRSVIGFVFLLNATSRAVIDVHNCDSAESVKYLGPSYKSIYSHCNCTITTNFTGTLYFVSQYCSTYIYILNNKDSIPLPCNGIQETSKTNVTKGDKLSMISTFVNNFATKSTISNQVIRIHAHSTESGLYSVTCGSEFEGLTTHKTRSFSTSNTIKRTQTFYSTNKETEGTDWKTSLNIFSTQASTSFVFIKAFTTETEKGLSTSGAVPVYAAAAAGCVVVTFVITILVVLYFRRRRNNAHSKNNENTQGAGTNHNANDPADVLYHSHQSNVDGEGYSTCRLETRNLREELPANPLYQSYEENSAVDPLTSLQIKEDIYQSVSENVQYSHSAVDPHTSIQVMEDIYHRVSENVPDNNSVYSYAKPYQSSNKELNLVESQNDNVYAQVSKPKKK</sequence>
<feature type="compositionally biased region" description="Polar residues" evidence="1">
    <location>
        <begin position="267"/>
        <end position="283"/>
    </location>
</feature>
<keyword evidence="2" id="KW-0812">Transmembrane</keyword>
<evidence type="ECO:0000256" key="1">
    <source>
        <dbReference type="SAM" id="MobiDB-lite"/>
    </source>
</evidence>
<evidence type="ECO:0000313" key="4">
    <source>
        <dbReference type="RefSeq" id="XP_022342158.1"/>
    </source>
</evidence>
<reference evidence="4" key="1">
    <citation type="submission" date="2025-08" db="UniProtKB">
        <authorList>
            <consortium name="RefSeq"/>
        </authorList>
    </citation>
    <scope>IDENTIFICATION</scope>
    <source>
        <tissue evidence="4">Whole sample</tissue>
    </source>
</reference>
<dbReference type="GeneID" id="111135956"/>
<dbReference type="KEGG" id="cvn:111135956"/>
<dbReference type="Proteomes" id="UP000694844">
    <property type="component" value="Chromosome 5"/>
</dbReference>
<keyword evidence="3" id="KW-1185">Reference proteome</keyword>
<dbReference type="AlphaFoldDB" id="A0A8B8EQU9"/>
<evidence type="ECO:0000313" key="3">
    <source>
        <dbReference type="Proteomes" id="UP000694844"/>
    </source>
</evidence>
<keyword evidence="2" id="KW-0472">Membrane</keyword>
<evidence type="ECO:0000256" key="2">
    <source>
        <dbReference type="SAM" id="Phobius"/>
    </source>
</evidence>
<protein>
    <submittedName>
        <fullName evidence="4">Uncharacterized protein LOC111135956</fullName>
    </submittedName>
</protein>